<sequence length="111" mass="12011">MANQRERGRVIQAPGGRGSDAAKLVGDLTLAGKEGDRGKSSNIATDEREPNISKPIKLGSRAALFKKAGLSSNDLCSREAEAKIKAIQETSMDEVQIVEELMQVSRSQWIN</sequence>
<feature type="compositionally biased region" description="Basic and acidic residues" evidence="1">
    <location>
        <begin position="33"/>
        <end position="50"/>
    </location>
</feature>
<evidence type="ECO:0000313" key="2">
    <source>
        <dbReference type="EMBL" id="WOK98213.1"/>
    </source>
</evidence>
<dbReference type="EMBL" id="CP136891">
    <property type="protein sequence ID" value="WOK98213.1"/>
    <property type="molecule type" value="Genomic_DNA"/>
</dbReference>
<reference evidence="2 3" key="1">
    <citation type="submission" date="2023-10" db="EMBL/GenBank/DDBJ databases">
        <title>Chromosome-scale genome assembly provides insights into flower coloration mechanisms of Canna indica.</title>
        <authorList>
            <person name="Li C."/>
        </authorList>
    </citation>
    <scope>NUCLEOTIDE SEQUENCE [LARGE SCALE GENOMIC DNA]</scope>
    <source>
        <tissue evidence="2">Flower</tissue>
    </source>
</reference>
<accession>A0AAQ3Q587</accession>
<evidence type="ECO:0000256" key="1">
    <source>
        <dbReference type="SAM" id="MobiDB-lite"/>
    </source>
</evidence>
<dbReference type="AlphaFoldDB" id="A0AAQ3Q587"/>
<evidence type="ECO:0000313" key="3">
    <source>
        <dbReference type="Proteomes" id="UP001327560"/>
    </source>
</evidence>
<proteinExistence type="predicted"/>
<name>A0AAQ3Q587_9LILI</name>
<feature type="region of interest" description="Disordered" evidence="1">
    <location>
        <begin position="31"/>
        <end position="50"/>
    </location>
</feature>
<organism evidence="2 3">
    <name type="scientific">Canna indica</name>
    <name type="common">Indian-shot</name>
    <dbReference type="NCBI Taxonomy" id="4628"/>
    <lineage>
        <taxon>Eukaryota</taxon>
        <taxon>Viridiplantae</taxon>
        <taxon>Streptophyta</taxon>
        <taxon>Embryophyta</taxon>
        <taxon>Tracheophyta</taxon>
        <taxon>Spermatophyta</taxon>
        <taxon>Magnoliopsida</taxon>
        <taxon>Liliopsida</taxon>
        <taxon>Zingiberales</taxon>
        <taxon>Cannaceae</taxon>
        <taxon>Canna</taxon>
    </lineage>
</organism>
<keyword evidence="3" id="KW-1185">Reference proteome</keyword>
<protein>
    <submittedName>
        <fullName evidence="2">Uncharacterized protein</fullName>
    </submittedName>
</protein>
<gene>
    <name evidence="2" type="ORF">Cni_G06923</name>
</gene>
<dbReference type="Proteomes" id="UP001327560">
    <property type="component" value="Chromosome 2"/>
</dbReference>